<dbReference type="GO" id="GO:0042826">
    <property type="term" value="F:histone deacetylase binding"/>
    <property type="evidence" value="ECO:0007669"/>
    <property type="project" value="TreeGrafter"/>
</dbReference>
<dbReference type="SUPFAM" id="SSF144232">
    <property type="entry name" value="HIT/MYND zinc finger-like"/>
    <property type="match status" value="1"/>
</dbReference>
<dbReference type="GO" id="GO:0005634">
    <property type="term" value="C:nucleus"/>
    <property type="evidence" value="ECO:0007669"/>
    <property type="project" value="TreeGrafter"/>
</dbReference>
<dbReference type="InterPro" id="IPR046341">
    <property type="entry name" value="SET_dom_sf"/>
</dbReference>
<dbReference type="Gene3D" id="1.25.40.10">
    <property type="entry name" value="Tetratricopeptide repeat domain"/>
    <property type="match status" value="1"/>
</dbReference>
<dbReference type="InterPro" id="IPR002893">
    <property type="entry name" value="Znf_MYND"/>
</dbReference>
<dbReference type="PANTHER" id="PTHR46165">
    <property type="entry name" value="SET AND MYND DOMAIN-CONTAINING PROTEIN 4"/>
    <property type="match status" value="1"/>
</dbReference>
<gene>
    <name evidence="9" type="ORF">CLODIP_2_CD02333</name>
</gene>
<dbReference type="Proteomes" id="UP000494165">
    <property type="component" value="Unassembled WGS sequence"/>
</dbReference>
<dbReference type="SUPFAM" id="SSF82199">
    <property type="entry name" value="SET domain"/>
    <property type="match status" value="1"/>
</dbReference>
<reference evidence="9 10" key="1">
    <citation type="submission" date="2020-04" db="EMBL/GenBank/DDBJ databases">
        <authorList>
            <person name="Alioto T."/>
            <person name="Alioto T."/>
            <person name="Gomez Garrido J."/>
        </authorList>
    </citation>
    <scope>NUCLEOTIDE SEQUENCE [LARGE SCALE GENOMIC DNA]</scope>
</reference>
<dbReference type="Gene3D" id="1.10.220.160">
    <property type="match status" value="1"/>
</dbReference>
<evidence type="ECO:0000256" key="4">
    <source>
        <dbReference type="ARBA" id="ARBA00022723"/>
    </source>
</evidence>
<keyword evidence="6" id="KW-0862">Zinc</keyword>
<dbReference type="EMBL" id="CADEPI010000059">
    <property type="protein sequence ID" value="CAB3371285.1"/>
    <property type="molecule type" value="Genomic_DNA"/>
</dbReference>
<dbReference type="GO" id="GO:0008270">
    <property type="term" value="F:zinc ion binding"/>
    <property type="evidence" value="ECO:0007669"/>
    <property type="project" value="UniProtKB-KW"/>
</dbReference>
<evidence type="ECO:0000256" key="5">
    <source>
        <dbReference type="ARBA" id="ARBA00022771"/>
    </source>
</evidence>
<evidence type="ECO:0000259" key="8">
    <source>
        <dbReference type="PROSITE" id="PS50865"/>
    </source>
</evidence>
<dbReference type="Gene3D" id="6.10.140.2220">
    <property type="match status" value="1"/>
</dbReference>
<dbReference type="GO" id="GO:0005737">
    <property type="term" value="C:cytoplasm"/>
    <property type="evidence" value="ECO:0007669"/>
    <property type="project" value="TreeGrafter"/>
</dbReference>
<evidence type="ECO:0000313" key="9">
    <source>
        <dbReference type="EMBL" id="CAB3371285.1"/>
    </source>
</evidence>
<dbReference type="InterPro" id="IPR052097">
    <property type="entry name" value="SET-MYND_domain_protein"/>
</dbReference>
<protein>
    <recommendedName>
        <fullName evidence="8">MYND-type domain-containing protein</fullName>
    </recommendedName>
</protein>
<evidence type="ECO:0000256" key="3">
    <source>
        <dbReference type="ARBA" id="ARBA00022691"/>
    </source>
</evidence>
<comment type="caution">
    <text evidence="9">The sequence shown here is derived from an EMBL/GenBank/DDBJ whole genome shotgun (WGS) entry which is preliminary data.</text>
</comment>
<sequence>MFRQKSTKEAIGLMLQAENMMEKGNSSGALNILSRAITKAPGKEGEEGELVCRLLTLRSKALSALEQHELALKDTQTALCVGVPDPLARAQLLRTQGHAYFSLGDQMRAKLAYISAQRLLDPKNSKSNQLKLDLDEEIAKCLNATKNNTKKDDHSDENTCPKLTGGENQSIPNTSLLLGVQESAQTGRFIVAKSKVDAGDLLAAEPAYCCVLLLDKAGTHCHNCLARLVAPIGCPECSGVAFCSRECQKTACDTYHRIECHFLNLFIGLGMSILAQLALRLVTRAGSAKKFLHLWDSVHRPAEGVEEQSVSDYRRLLRLVNHPEKRGTRDYLSRTLMAVFLLKCLQKSGRFWPLDEEISSEEELKVAEALLRHLCLLQFNAHEVFETLAWDRTKVKGTKTHYIGVGVYLSIALFNHDCNPAVARTFSGTKMLLHALRPLHPGEMVGENYGPMFSNKTRAERQRSLRARYWFDCACQACSENWNTFDQGIKSPDKTEALQKMFDMGFEAMEAGKLEGAVYLLSQFINTIDGDVIMPDREVCLSIDALRLCLMNLWGNVVVIQPLKSEEKIQSTLDESTVQITELLTLEDVK</sequence>
<dbReference type="PROSITE" id="PS50865">
    <property type="entry name" value="ZF_MYND_2"/>
    <property type="match status" value="1"/>
</dbReference>
<dbReference type="Gene3D" id="2.170.270.10">
    <property type="entry name" value="SET domain"/>
    <property type="match status" value="1"/>
</dbReference>
<name>A0A8S1CNP7_9INSE</name>
<proteinExistence type="predicted"/>
<dbReference type="Pfam" id="PF01753">
    <property type="entry name" value="zf-MYND"/>
    <property type="match status" value="1"/>
</dbReference>
<evidence type="ECO:0000256" key="2">
    <source>
        <dbReference type="ARBA" id="ARBA00022679"/>
    </source>
</evidence>
<organism evidence="9 10">
    <name type="scientific">Cloeon dipterum</name>
    <dbReference type="NCBI Taxonomy" id="197152"/>
    <lineage>
        <taxon>Eukaryota</taxon>
        <taxon>Metazoa</taxon>
        <taxon>Ecdysozoa</taxon>
        <taxon>Arthropoda</taxon>
        <taxon>Hexapoda</taxon>
        <taxon>Insecta</taxon>
        <taxon>Pterygota</taxon>
        <taxon>Palaeoptera</taxon>
        <taxon>Ephemeroptera</taxon>
        <taxon>Pisciforma</taxon>
        <taxon>Baetidae</taxon>
        <taxon>Cloeon</taxon>
    </lineage>
</organism>
<accession>A0A8S1CNP7</accession>
<keyword evidence="2" id="KW-0808">Transferase</keyword>
<evidence type="ECO:0000256" key="6">
    <source>
        <dbReference type="ARBA" id="ARBA00022833"/>
    </source>
</evidence>
<keyword evidence="3" id="KW-0949">S-adenosyl-L-methionine</keyword>
<dbReference type="InterPro" id="IPR044421">
    <property type="entry name" value="SMYD4_SET"/>
</dbReference>
<dbReference type="OrthoDB" id="1028014at2759"/>
<dbReference type="GO" id="GO:0032259">
    <property type="term" value="P:methylation"/>
    <property type="evidence" value="ECO:0007669"/>
    <property type="project" value="UniProtKB-KW"/>
</dbReference>
<dbReference type="AlphaFoldDB" id="A0A8S1CNP7"/>
<keyword evidence="10" id="KW-1185">Reference proteome</keyword>
<keyword evidence="1" id="KW-0489">Methyltransferase</keyword>
<dbReference type="SUPFAM" id="SSF48452">
    <property type="entry name" value="TPR-like"/>
    <property type="match status" value="1"/>
</dbReference>
<dbReference type="CDD" id="cd10536">
    <property type="entry name" value="SET_SMYD4"/>
    <property type="match status" value="1"/>
</dbReference>
<evidence type="ECO:0000256" key="7">
    <source>
        <dbReference type="PROSITE-ProRule" id="PRU00134"/>
    </source>
</evidence>
<feature type="domain" description="MYND-type" evidence="8">
    <location>
        <begin position="221"/>
        <end position="260"/>
    </location>
</feature>
<dbReference type="GO" id="GO:0008168">
    <property type="term" value="F:methyltransferase activity"/>
    <property type="evidence" value="ECO:0007669"/>
    <property type="project" value="UniProtKB-KW"/>
</dbReference>
<evidence type="ECO:0000256" key="1">
    <source>
        <dbReference type="ARBA" id="ARBA00022603"/>
    </source>
</evidence>
<evidence type="ECO:0000313" key="10">
    <source>
        <dbReference type="Proteomes" id="UP000494165"/>
    </source>
</evidence>
<keyword evidence="4" id="KW-0479">Metal-binding</keyword>
<keyword evidence="5 7" id="KW-0863">Zinc-finger</keyword>
<dbReference type="PANTHER" id="PTHR46165:SF5">
    <property type="entry name" value="RE32936P"/>
    <property type="match status" value="1"/>
</dbReference>
<dbReference type="InterPro" id="IPR011990">
    <property type="entry name" value="TPR-like_helical_dom_sf"/>
</dbReference>